<dbReference type="Gene3D" id="3.40.50.1000">
    <property type="entry name" value="HAD superfamily/HAD-like"/>
    <property type="match status" value="1"/>
</dbReference>
<comment type="caution">
    <text evidence="4">The sequence shown here is derived from an EMBL/GenBank/DDBJ whole genome shotgun (WGS) entry which is preliminary data.</text>
</comment>
<reference evidence="4 5" key="1">
    <citation type="submission" date="2018-11" db="EMBL/GenBank/DDBJ databases">
        <title>Genome sequencing of Paenibacillus sp. KCOM 3021 (= ChDC PVNT-B20).</title>
        <authorList>
            <person name="Kook J.-K."/>
            <person name="Park S.-N."/>
            <person name="Lim Y.K."/>
        </authorList>
    </citation>
    <scope>NUCLEOTIDE SEQUENCE [LARGE SCALE GENOMIC DNA]</scope>
    <source>
        <strain evidence="4 5">KCOM 3021</strain>
    </source>
</reference>
<dbReference type="SFLD" id="SFLDG01129">
    <property type="entry name" value="C1.5:_HAD__Beta-PGM__Phosphata"/>
    <property type="match status" value="1"/>
</dbReference>
<dbReference type="InterPro" id="IPR051400">
    <property type="entry name" value="HAD-like_hydrolase"/>
</dbReference>
<evidence type="ECO:0000313" key="4">
    <source>
        <dbReference type="EMBL" id="RRJ66823.1"/>
    </source>
</evidence>
<dbReference type="EMBL" id="RRCN01000001">
    <property type="protein sequence ID" value="RRJ66823.1"/>
    <property type="molecule type" value="Genomic_DNA"/>
</dbReference>
<dbReference type="Gene3D" id="1.10.150.240">
    <property type="entry name" value="Putative phosphatase, domain 2"/>
    <property type="match status" value="1"/>
</dbReference>
<evidence type="ECO:0000256" key="2">
    <source>
        <dbReference type="ARBA" id="ARBA00022801"/>
    </source>
</evidence>
<dbReference type="InterPro" id="IPR006439">
    <property type="entry name" value="HAD-SF_hydro_IA"/>
</dbReference>
<dbReference type="SFLD" id="SFLDS00003">
    <property type="entry name" value="Haloacid_Dehalogenase"/>
    <property type="match status" value="1"/>
</dbReference>
<sequence length="243" mass="28018">MIRYVWFDLGYTLVKTNREEVYLRTLERFDCVKPLDEITIAYHLADKLFMREFRGVLGKDSKSYMPWYIGVLNYYLGLALPIEEVTRVHRTLVQEAAGWSAFDFSKPTLRHLREQGYKVGLISNWDRTAREVLRKTQLDEELDEIVISSEVGAEKPDPAIFAFALNKAGVTAQESLYVGDNYYDDCLGSHRIGMDCLLINPYGKRGIEELSYERVISGIDEVPAYLGHPRQPDRLPQQTIGRE</sequence>
<dbReference type="InterPro" id="IPR036412">
    <property type="entry name" value="HAD-like_sf"/>
</dbReference>
<dbReference type="InterPro" id="IPR041492">
    <property type="entry name" value="HAD_2"/>
</dbReference>
<keyword evidence="5" id="KW-1185">Reference proteome</keyword>
<evidence type="ECO:0000256" key="3">
    <source>
        <dbReference type="ARBA" id="ARBA00022842"/>
    </source>
</evidence>
<dbReference type="PANTHER" id="PTHR46470">
    <property type="entry name" value="N-ACYLNEURAMINATE-9-PHOSPHATASE"/>
    <property type="match status" value="1"/>
</dbReference>
<organism evidence="4 5">
    <name type="scientific">Paenibacillus oralis</name>
    <dbReference type="NCBI Taxonomy" id="2490856"/>
    <lineage>
        <taxon>Bacteria</taxon>
        <taxon>Bacillati</taxon>
        <taxon>Bacillota</taxon>
        <taxon>Bacilli</taxon>
        <taxon>Bacillales</taxon>
        <taxon>Paenibacillaceae</taxon>
        <taxon>Paenibacillus</taxon>
    </lineage>
</organism>
<dbReference type="NCBIfam" id="TIGR01549">
    <property type="entry name" value="HAD-SF-IA-v1"/>
    <property type="match status" value="1"/>
</dbReference>
<name>A0A3P3UEF1_9BACL</name>
<proteinExistence type="predicted"/>
<dbReference type="AlphaFoldDB" id="A0A3P3UEF1"/>
<accession>A0A3P3UEF1</accession>
<dbReference type="InterPro" id="IPR023214">
    <property type="entry name" value="HAD_sf"/>
</dbReference>
<dbReference type="Proteomes" id="UP000267017">
    <property type="component" value="Unassembled WGS sequence"/>
</dbReference>
<comment type="cofactor">
    <cofactor evidence="1">
        <name>Mg(2+)</name>
        <dbReference type="ChEBI" id="CHEBI:18420"/>
    </cofactor>
</comment>
<keyword evidence="3" id="KW-0460">Magnesium</keyword>
<dbReference type="Pfam" id="PF13419">
    <property type="entry name" value="HAD_2"/>
    <property type="match status" value="1"/>
</dbReference>
<dbReference type="InterPro" id="IPR023198">
    <property type="entry name" value="PGP-like_dom2"/>
</dbReference>
<protein>
    <submittedName>
        <fullName evidence="4">HAD family hydrolase</fullName>
    </submittedName>
</protein>
<evidence type="ECO:0000256" key="1">
    <source>
        <dbReference type="ARBA" id="ARBA00001946"/>
    </source>
</evidence>
<keyword evidence="2 4" id="KW-0378">Hydrolase</keyword>
<dbReference type="SUPFAM" id="SSF56784">
    <property type="entry name" value="HAD-like"/>
    <property type="match status" value="1"/>
</dbReference>
<gene>
    <name evidence="4" type="ORF">EHV15_30760</name>
</gene>
<dbReference type="GO" id="GO:0016787">
    <property type="term" value="F:hydrolase activity"/>
    <property type="evidence" value="ECO:0007669"/>
    <property type="project" value="UniProtKB-KW"/>
</dbReference>
<dbReference type="GO" id="GO:0044281">
    <property type="term" value="P:small molecule metabolic process"/>
    <property type="evidence" value="ECO:0007669"/>
    <property type="project" value="UniProtKB-ARBA"/>
</dbReference>
<dbReference type="RefSeq" id="WP_128634608.1">
    <property type="nucleotide sequence ID" value="NZ_RRCN01000001.1"/>
</dbReference>
<dbReference type="OrthoDB" id="9809962at2"/>
<evidence type="ECO:0000313" key="5">
    <source>
        <dbReference type="Proteomes" id="UP000267017"/>
    </source>
</evidence>